<dbReference type="Proteomes" id="UP000828390">
    <property type="component" value="Unassembled WGS sequence"/>
</dbReference>
<keyword evidence="3" id="KW-1185">Reference proteome</keyword>
<name>A0A9D4EWW2_DREPO</name>
<gene>
    <name evidence="2" type="ORF">DPMN_165458</name>
</gene>
<accession>A0A9D4EWW2</accession>
<comment type="caution">
    <text evidence="2">The sequence shown here is derived from an EMBL/GenBank/DDBJ whole genome shotgun (WGS) entry which is preliminary data.</text>
</comment>
<dbReference type="FunFam" id="2.60.120.740:FF:000001">
    <property type="entry name" value="Adhesion G protein-coupled receptor L2"/>
    <property type="match status" value="1"/>
</dbReference>
<dbReference type="CDD" id="cd22827">
    <property type="entry name" value="Gal_Rha_Lectin_SUL-I-like"/>
    <property type="match status" value="1"/>
</dbReference>
<reference evidence="2" key="1">
    <citation type="journal article" date="2019" name="bioRxiv">
        <title>The Genome of the Zebra Mussel, Dreissena polymorpha: A Resource for Invasive Species Research.</title>
        <authorList>
            <person name="McCartney M.A."/>
            <person name="Auch B."/>
            <person name="Kono T."/>
            <person name="Mallez S."/>
            <person name="Zhang Y."/>
            <person name="Obille A."/>
            <person name="Becker A."/>
            <person name="Abrahante J.E."/>
            <person name="Garbe J."/>
            <person name="Badalamenti J.P."/>
            <person name="Herman A."/>
            <person name="Mangelson H."/>
            <person name="Liachko I."/>
            <person name="Sullivan S."/>
            <person name="Sone E.D."/>
            <person name="Koren S."/>
            <person name="Silverstein K.A.T."/>
            <person name="Beckman K.B."/>
            <person name="Gohl D.M."/>
        </authorList>
    </citation>
    <scope>NUCLEOTIDE SEQUENCE</scope>
    <source>
        <strain evidence="2">Duluth1</strain>
        <tissue evidence="2">Whole animal</tissue>
    </source>
</reference>
<dbReference type="InterPro" id="IPR000922">
    <property type="entry name" value="Lectin_gal-bd_dom"/>
</dbReference>
<evidence type="ECO:0000313" key="3">
    <source>
        <dbReference type="Proteomes" id="UP000828390"/>
    </source>
</evidence>
<dbReference type="InterPro" id="IPR043159">
    <property type="entry name" value="Lectin_gal-bd_sf"/>
</dbReference>
<dbReference type="AlphaFoldDB" id="A0A9D4EWW2"/>
<proteinExistence type="predicted"/>
<evidence type="ECO:0000313" key="2">
    <source>
        <dbReference type="EMBL" id="KAH3787336.1"/>
    </source>
</evidence>
<dbReference type="PROSITE" id="PS50228">
    <property type="entry name" value="SUEL_LECTIN"/>
    <property type="match status" value="1"/>
</dbReference>
<sequence length="82" mass="9357">MYLSCPEDLVLEIDTAIYGRTRKDICPHRANKRTNCKSKTSTEIVKKLCQGKQLCHLSAKKIILGDPCGDTYKYLEVTYECL</sequence>
<evidence type="ECO:0000259" key="1">
    <source>
        <dbReference type="PROSITE" id="PS50228"/>
    </source>
</evidence>
<dbReference type="Pfam" id="PF02140">
    <property type="entry name" value="SUEL_Lectin"/>
    <property type="match status" value="1"/>
</dbReference>
<feature type="domain" description="SUEL-type lectin" evidence="1">
    <location>
        <begin position="1"/>
        <end position="82"/>
    </location>
</feature>
<dbReference type="Gene3D" id="2.60.120.740">
    <property type="match status" value="1"/>
</dbReference>
<organism evidence="2 3">
    <name type="scientific">Dreissena polymorpha</name>
    <name type="common">Zebra mussel</name>
    <name type="synonym">Mytilus polymorpha</name>
    <dbReference type="NCBI Taxonomy" id="45954"/>
    <lineage>
        <taxon>Eukaryota</taxon>
        <taxon>Metazoa</taxon>
        <taxon>Spiralia</taxon>
        <taxon>Lophotrochozoa</taxon>
        <taxon>Mollusca</taxon>
        <taxon>Bivalvia</taxon>
        <taxon>Autobranchia</taxon>
        <taxon>Heteroconchia</taxon>
        <taxon>Euheterodonta</taxon>
        <taxon>Imparidentia</taxon>
        <taxon>Neoheterodontei</taxon>
        <taxon>Myida</taxon>
        <taxon>Dreissenoidea</taxon>
        <taxon>Dreissenidae</taxon>
        <taxon>Dreissena</taxon>
    </lineage>
</organism>
<reference evidence="2" key="2">
    <citation type="submission" date="2020-11" db="EMBL/GenBank/DDBJ databases">
        <authorList>
            <person name="McCartney M.A."/>
            <person name="Auch B."/>
            <person name="Kono T."/>
            <person name="Mallez S."/>
            <person name="Becker A."/>
            <person name="Gohl D.M."/>
            <person name="Silverstein K.A.T."/>
            <person name="Koren S."/>
            <person name="Bechman K.B."/>
            <person name="Herman A."/>
            <person name="Abrahante J.E."/>
            <person name="Garbe J."/>
        </authorList>
    </citation>
    <scope>NUCLEOTIDE SEQUENCE</scope>
    <source>
        <strain evidence="2">Duluth1</strain>
        <tissue evidence="2">Whole animal</tissue>
    </source>
</reference>
<dbReference type="GO" id="GO:0030246">
    <property type="term" value="F:carbohydrate binding"/>
    <property type="evidence" value="ECO:0007669"/>
    <property type="project" value="InterPro"/>
</dbReference>
<dbReference type="EMBL" id="JAIWYP010000008">
    <property type="protein sequence ID" value="KAH3787336.1"/>
    <property type="molecule type" value="Genomic_DNA"/>
</dbReference>
<protein>
    <recommendedName>
        <fullName evidence="1">SUEL-type lectin domain-containing protein</fullName>
    </recommendedName>
</protein>
<dbReference type="PANTHER" id="PTHR46780">
    <property type="entry name" value="PROTEIN EVA-1"/>
    <property type="match status" value="1"/>
</dbReference>